<dbReference type="HOGENOM" id="CLU_055156_6_0_2"/>
<dbReference type="RefSeq" id="WP_048202328.1">
    <property type="nucleotide sequence ID" value="NZ_CP009149.1"/>
</dbReference>
<dbReference type="InterPro" id="IPR018038">
    <property type="entry name" value="Ribosomal_uL30_CS"/>
</dbReference>
<evidence type="ECO:0000256" key="4">
    <source>
        <dbReference type="HAMAP-Rule" id="MF_01371"/>
    </source>
</evidence>
<evidence type="ECO:0000313" key="7">
    <source>
        <dbReference type="Proteomes" id="UP000028781"/>
    </source>
</evidence>
<keyword evidence="7" id="KW-1185">Reference proteome</keyword>
<dbReference type="HAMAP" id="MF_01371_A">
    <property type="entry name" value="Ribosomal_uL30_A"/>
    <property type="match status" value="1"/>
</dbReference>
<dbReference type="InterPro" id="IPR036919">
    <property type="entry name" value="Ribo_uL30_ferredoxin-like_sf"/>
</dbReference>
<evidence type="ECO:0000256" key="2">
    <source>
        <dbReference type="ARBA" id="ARBA00022980"/>
    </source>
</evidence>
<dbReference type="Pfam" id="PF00327">
    <property type="entry name" value="Ribosomal_L30"/>
    <property type="match status" value="1"/>
</dbReference>
<gene>
    <name evidence="4" type="primary">rpl30</name>
    <name evidence="6" type="ORF">JH146_1392</name>
</gene>
<dbReference type="FunFam" id="1.10.15.30:FF:000002">
    <property type="entry name" value="50S ribosomal protein L30"/>
    <property type="match status" value="1"/>
</dbReference>
<dbReference type="EMBL" id="CP009149">
    <property type="protein sequence ID" value="AIJ06234.1"/>
    <property type="molecule type" value="Genomic_DNA"/>
</dbReference>
<keyword evidence="3 4" id="KW-0687">Ribonucleoprotein</keyword>
<dbReference type="InterPro" id="IPR005997">
    <property type="entry name" value="Ribosomal_uL30_arc"/>
</dbReference>
<dbReference type="GO" id="GO:0003735">
    <property type="term" value="F:structural constituent of ribosome"/>
    <property type="evidence" value="ECO:0007669"/>
    <property type="project" value="UniProtKB-UniRule"/>
</dbReference>
<dbReference type="GO" id="GO:0022625">
    <property type="term" value="C:cytosolic large ribosomal subunit"/>
    <property type="evidence" value="ECO:0007669"/>
    <property type="project" value="UniProtKB-UniRule"/>
</dbReference>
<sequence length="154" mass="17615">MAYAVIRIRGRIGVRRDIADTLKMLRLHKVNHCVIVPETDTFKGMLQKVKDYVTWGEIDKDTLVKLILKRGRLPGNKRVSPEIIKELTGMDVEELAEKIIKGEIKLKETPLKPVFRLHPPRRGFERGGIKKPFSVGGALGYRGEKINELLEKMM</sequence>
<dbReference type="PROSITE" id="PS00634">
    <property type="entry name" value="RIBOSOMAL_L30"/>
    <property type="match status" value="1"/>
</dbReference>
<keyword evidence="2 4" id="KW-0689">Ribosomal protein</keyword>
<dbReference type="STRING" id="1301915.JH146_1392"/>
<dbReference type="InterPro" id="IPR016082">
    <property type="entry name" value="Ribosomal_uL30_ferredoxin-like"/>
</dbReference>
<dbReference type="PANTHER" id="PTHR11524">
    <property type="entry name" value="60S RIBOSOMAL PROTEIN L7"/>
    <property type="match status" value="1"/>
</dbReference>
<dbReference type="SUPFAM" id="SSF55129">
    <property type="entry name" value="Ribosomal protein L30p/L7e"/>
    <property type="match status" value="1"/>
</dbReference>
<dbReference type="Gene3D" id="3.30.1390.20">
    <property type="entry name" value="Ribosomal protein L30, ferredoxin-like fold domain"/>
    <property type="match status" value="1"/>
</dbReference>
<feature type="domain" description="Large ribosomal subunit protein uL30-like ferredoxin-like fold" evidence="5">
    <location>
        <begin position="3"/>
        <end position="53"/>
    </location>
</feature>
<organism evidence="6 7">
    <name type="scientific">Methanocaldococcus bathoardescens</name>
    <dbReference type="NCBI Taxonomy" id="1301915"/>
    <lineage>
        <taxon>Archaea</taxon>
        <taxon>Methanobacteriati</taxon>
        <taxon>Methanobacteriota</taxon>
        <taxon>Methanomada group</taxon>
        <taxon>Methanococci</taxon>
        <taxon>Methanococcales</taxon>
        <taxon>Methanocaldococcaceae</taxon>
        <taxon>Methanocaldococcus</taxon>
    </lineage>
</organism>
<protein>
    <recommendedName>
        <fullName evidence="4">Large ribosomal subunit protein uL30</fullName>
    </recommendedName>
</protein>
<dbReference type="GO" id="GO:0006412">
    <property type="term" value="P:translation"/>
    <property type="evidence" value="ECO:0007669"/>
    <property type="project" value="UniProtKB-UniRule"/>
</dbReference>
<evidence type="ECO:0000313" key="6">
    <source>
        <dbReference type="EMBL" id="AIJ06234.1"/>
    </source>
</evidence>
<dbReference type="GO" id="GO:0003723">
    <property type="term" value="F:RNA binding"/>
    <property type="evidence" value="ECO:0007669"/>
    <property type="project" value="TreeGrafter"/>
</dbReference>
<dbReference type="AlphaFoldDB" id="A0A076LKQ8"/>
<dbReference type="NCBIfam" id="NF004711">
    <property type="entry name" value="PRK06049.1"/>
    <property type="match status" value="1"/>
</dbReference>
<evidence type="ECO:0000256" key="1">
    <source>
        <dbReference type="ARBA" id="ARBA00007594"/>
    </source>
</evidence>
<dbReference type="GO" id="GO:0000463">
    <property type="term" value="P:maturation of LSU-rRNA from tricistronic rRNA transcript (SSU-rRNA, 5.8S rRNA, LSU-rRNA)"/>
    <property type="evidence" value="ECO:0007669"/>
    <property type="project" value="TreeGrafter"/>
</dbReference>
<evidence type="ECO:0000259" key="5">
    <source>
        <dbReference type="Pfam" id="PF00327"/>
    </source>
</evidence>
<dbReference type="InterPro" id="IPR039699">
    <property type="entry name" value="Ribosomal_uL30"/>
</dbReference>
<dbReference type="PANTHER" id="PTHR11524:SF16">
    <property type="entry name" value="LARGE RIBOSOMAL SUBUNIT PROTEIN UL30"/>
    <property type="match status" value="1"/>
</dbReference>
<dbReference type="Gene3D" id="1.10.15.30">
    <property type="match status" value="1"/>
</dbReference>
<proteinExistence type="inferred from homology"/>
<dbReference type="KEGG" id="mjh:JH146_1392"/>
<dbReference type="InterPro" id="IPR035808">
    <property type="entry name" value="Ribosomal_uL30_euk_arc"/>
</dbReference>
<evidence type="ECO:0000256" key="3">
    <source>
        <dbReference type="ARBA" id="ARBA00023274"/>
    </source>
</evidence>
<comment type="subunit">
    <text evidence="4">Part of the 50S ribosomal subunit.</text>
</comment>
<dbReference type="CDD" id="cd01657">
    <property type="entry name" value="Ribosomal_L7_archeal_euk"/>
    <property type="match status" value="1"/>
</dbReference>
<accession>A0A076LKQ8</accession>
<dbReference type="Proteomes" id="UP000028781">
    <property type="component" value="Chromosome"/>
</dbReference>
<dbReference type="OrthoDB" id="6379at2157"/>
<dbReference type="GeneID" id="24892023"/>
<dbReference type="NCBIfam" id="TIGR01309">
    <property type="entry name" value="uL30_arch"/>
    <property type="match status" value="1"/>
</dbReference>
<name>A0A076LKQ8_9EURY</name>
<comment type="similarity">
    <text evidence="1 4">Belongs to the universal ribosomal protein uL30 family.</text>
</comment>
<reference evidence="6 7" key="1">
    <citation type="journal article" date="2015" name="Int. J. Syst. Evol. Microbiol.">
        <title>M ethanocaldococcus bathoardescens sp. nov., a hyperthermophilic methanogen isolated from a volcanically active deep-sea hydrothermal vent.</title>
        <authorList>
            <person name="Stewart L.C."/>
            <person name="Jung J.H."/>
            <person name="Kim Y.T."/>
            <person name="Kwon S.W."/>
            <person name="Park C.S."/>
            <person name="Holden J.F."/>
        </authorList>
    </citation>
    <scope>NUCLEOTIDE SEQUENCE [LARGE SCALE GENOMIC DNA]</scope>
    <source>
        <strain evidence="6 7">JH146</strain>
    </source>
</reference>